<sequence length="195" mass="22986">MRKVTIFLLILLFIIIYESLYSSINRYFNSTKLFNKAKKIAKRKNKKLLVIGDPCIGNVIFNKLQKAIPNYQHGDVTIDLYGCSKCEKVDINDEYILNMYENNNYVVFETGTLSFSKNIEKTIKEIKRISGGDFFSSGGTYSYYWEYIGSKIYSLKYPDTLKYMIYPFDSTKNRIYKAKKLFNDRDYVYLKFNAM</sequence>
<dbReference type="AlphaFoldDB" id="A0A6C0CPI1"/>
<accession>A0A6C0CPI1</accession>
<proteinExistence type="predicted"/>
<evidence type="ECO:0000313" key="1">
    <source>
        <dbReference type="EMBL" id="QHT06032.1"/>
    </source>
</evidence>
<reference evidence="1" key="1">
    <citation type="journal article" date="2020" name="Nature">
        <title>Giant virus diversity and host interactions through global metagenomics.</title>
        <authorList>
            <person name="Schulz F."/>
            <person name="Roux S."/>
            <person name="Paez-Espino D."/>
            <person name="Jungbluth S."/>
            <person name="Walsh D.A."/>
            <person name="Denef V.J."/>
            <person name="McMahon K.D."/>
            <person name="Konstantinidis K.T."/>
            <person name="Eloe-Fadrosh E.A."/>
            <person name="Kyrpides N.C."/>
            <person name="Woyke T."/>
        </authorList>
    </citation>
    <scope>NUCLEOTIDE SEQUENCE</scope>
    <source>
        <strain evidence="1">GVMAG-M-3300021425-14</strain>
    </source>
</reference>
<dbReference type="EMBL" id="MN739462">
    <property type="protein sequence ID" value="QHT06032.1"/>
    <property type="molecule type" value="Genomic_DNA"/>
</dbReference>
<name>A0A6C0CPI1_9ZZZZ</name>
<organism evidence="1">
    <name type="scientific">viral metagenome</name>
    <dbReference type="NCBI Taxonomy" id="1070528"/>
    <lineage>
        <taxon>unclassified sequences</taxon>
        <taxon>metagenomes</taxon>
        <taxon>organismal metagenomes</taxon>
    </lineage>
</organism>
<protein>
    <submittedName>
        <fullName evidence="1">Uncharacterized protein</fullName>
    </submittedName>
</protein>